<dbReference type="EC" id="2.7.7.65" evidence="3"/>
<feature type="domain" description="GGDEF" evidence="8">
    <location>
        <begin position="494"/>
        <end position="629"/>
    </location>
</feature>
<keyword evidence="6" id="KW-0812">Transmembrane</keyword>
<dbReference type="InterPro" id="IPR029787">
    <property type="entry name" value="Nucleotide_cyclase"/>
</dbReference>
<protein>
    <recommendedName>
        <fullName evidence="3">diguanylate cyclase</fullName>
        <ecNumber evidence="3">2.7.7.65</ecNumber>
    </recommendedName>
</protein>
<evidence type="ECO:0000256" key="3">
    <source>
        <dbReference type="ARBA" id="ARBA00012528"/>
    </source>
</evidence>
<dbReference type="Pfam" id="PF07696">
    <property type="entry name" value="7TMR-DISMED2"/>
    <property type="match status" value="1"/>
</dbReference>
<feature type="coiled-coil region" evidence="5">
    <location>
        <begin position="418"/>
        <end position="466"/>
    </location>
</feature>
<dbReference type="RefSeq" id="WP_158186467.1">
    <property type="nucleotide sequence ID" value="NZ_CP046902.1"/>
</dbReference>
<comment type="cofactor">
    <cofactor evidence="1">
        <name>Mg(2+)</name>
        <dbReference type="ChEBI" id="CHEBI:18420"/>
    </cofactor>
</comment>
<keyword evidence="6" id="KW-1133">Transmembrane helix</keyword>
<dbReference type="GO" id="GO:0005886">
    <property type="term" value="C:plasma membrane"/>
    <property type="evidence" value="ECO:0007669"/>
    <property type="project" value="UniProtKB-SubCell"/>
</dbReference>
<evidence type="ECO:0000256" key="6">
    <source>
        <dbReference type="SAM" id="Phobius"/>
    </source>
</evidence>
<feature type="transmembrane region" description="Helical" evidence="6">
    <location>
        <begin position="250"/>
        <end position="271"/>
    </location>
</feature>
<dbReference type="SMART" id="SM00267">
    <property type="entry name" value="GGDEF"/>
    <property type="match status" value="1"/>
</dbReference>
<dbReference type="OrthoDB" id="9803824at2"/>
<feature type="signal peptide" evidence="7">
    <location>
        <begin position="1"/>
        <end position="24"/>
    </location>
</feature>
<evidence type="ECO:0000313" key="10">
    <source>
        <dbReference type="Proteomes" id="UP000438983"/>
    </source>
</evidence>
<feature type="transmembrane region" description="Helical" evidence="6">
    <location>
        <begin position="336"/>
        <end position="355"/>
    </location>
</feature>
<feature type="chain" id="PRO_5026353870" description="diguanylate cyclase" evidence="7">
    <location>
        <begin position="25"/>
        <end position="643"/>
    </location>
</feature>
<dbReference type="InterPro" id="IPR011623">
    <property type="entry name" value="7TMR_DISM_rcpt_extracell_dom1"/>
</dbReference>
<reference evidence="9 10" key="1">
    <citation type="submission" date="2019-12" db="EMBL/GenBank/DDBJ databases">
        <title>Complete genome sequence of Pseudomonas stutzeri.</title>
        <authorList>
            <person name="Lim S.R."/>
            <person name="Kim J.H."/>
        </authorList>
    </citation>
    <scope>NUCLEOTIDE SEQUENCE [LARGE SCALE GENOMIC DNA]</scope>
    <source>
        <strain evidence="9 10">PM101005</strain>
    </source>
</reference>
<accession>A0A6I6LDB6</accession>
<feature type="transmembrane region" description="Helical" evidence="6">
    <location>
        <begin position="185"/>
        <end position="208"/>
    </location>
</feature>
<keyword evidence="5" id="KW-0175">Coiled coil</keyword>
<sequence length="643" mass="71783">MRRHIRLVVALFVLLYGACGPAAATIIPAMDAQSASELRLGGIEYATGHKSADFETARVAAWQWHALQRPSLHKQKQGVWLRFTLHNTTARAGVWHLSLKWPVLDDVRVQLFYPARNQWGPSMRAGDTVPMHERPRADHNFVYPLQLRADETAVAYLHLQSNELIALPLSIANETGFIAAKIADVAMISLFFGGMLVILLYNCSLFLFTRDVSYLLYVTYLLSALFYVLTITGFGQLFLWPDAPAISHRFYGLSAALSFFTPLLFASRFLGIRRHGGWVWLVTLLLIGYWAMVLLAILFAPALTGYMAIEAMALIHCGLTMAVTVTLWIRGNASARLFTIAWSTLLLFTVAHLLALEGLLPLNALTLHGQLIGMFTEFVLLSMALAERINHERESRIEAQRIALRTSEALAQERESRLRAQQQALDVQMRANEALEARVSERTRALEEAKRGLEQVNEQLTRMSITDALTQLSNRGHFDLMIEEESRRAQRIEKPLSVILLDIDHFKQVNDTYGHPFGDECLRLVAATLKRHGQRAGDVVARYGGEEFVMALPGVDSLQAGEQAERIRMAVAALRPSCGDTRLDLTVSIGVATLWPAMAGSPAKLLAAADAALYRAKRNGRNRVVIAERYEMALDRDSTKRAT</sequence>
<dbReference type="CDD" id="cd01949">
    <property type="entry name" value="GGDEF"/>
    <property type="match status" value="1"/>
</dbReference>
<dbReference type="GO" id="GO:1902201">
    <property type="term" value="P:negative regulation of bacterial-type flagellum-dependent cell motility"/>
    <property type="evidence" value="ECO:0007669"/>
    <property type="project" value="TreeGrafter"/>
</dbReference>
<evidence type="ECO:0000313" key="9">
    <source>
        <dbReference type="EMBL" id="QGZ28869.1"/>
    </source>
</evidence>
<dbReference type="GO" id="GO:0043709">
    <property type="term" value="P:cell adhesion involved in single-species biofilm formation"/>
    <property type="evidence" value="ECO:0007669"/>
    <property type="project" value="TreeGrafter"/>
</dbReference>
<dbReference type="InterPro" id="IPR011622">
    <property type="entry name" value="7TMR_DISM_rcpt_extracell_dom2"/>
</dbReference>
<evidence type="ECO:0000256" key="1">
    <source>
        <dbReference type="ARBA" id="ARBA00001946"/>
    </source>
</evidence>
<keyword evidence="6" id="KW-0472">Membrane</keyword>
<dbReference type="PANTHER" id="PTHR45138">
    <property type="entry name" value="REGULATORY COMPONENTS OF SENSORY TRANSDUCTION SYSTEM"/>
    <property type="match status" value="1"/>
</dbReference>
<feature type="transmembrane region" description="Helical" evidence="6">
    <location>
        <begin position="278"/>
        <end position="300"/>
    </location>
</feature>
<evidence type="ECO:0000256" key="4">
    <source>
        <dbReference type="ARBA" id="ARBA00034247"/>
    </source>
</evidence>
<dbReference type="PROSITE" id="PS50887">
    <property type="entry name" value="GGDEF"/>
    <property type="match status" value="1"/>
</dbReference>
<dbReference type="AlphaFoldDB" id="A0A6I6LDB6"/>
<keyword evidence="7" id="KW-0732">Signal</keyword>
<dbReference type="SUPFAM" id="SSF55073">
    <property type="entry name" value="Nucleotide cyclase"/>
    <property type="match status" value="1"/>
</dbReference>
<dbReference type="InterPro" id="IPR000160">
    <property type="entry name" value="GGDEF_dom"/>
</dbReference>
<dbReference type="Gene3D" id="2.60.40.2380">
    <property type="match status" value="1"/>
</dbReference>
<dbReference type="Gene3D" id="3.30.70.270">
    <property type="match status" value="1"/>
</dbReference>
<dbReference type="FunFam" id="3.30.70.270:FF:000001">
    <property type="entry name" value="Diguanylate cyclase domain protein"/>
    <property type="match status" value="1"/>
</dbReference>
<comment type="subcellular location">
    <subcellularLocation>
        <location evidence="2">Cell inner membrane</location>
    </subcellularLocation>
</comment>
<dbReference type="PANTHER" id="PTHR45138:SF9">
    <property type="entry name" value="DIGUANYLATE CYCLASE DGCM-RELATED"/>
    <property type="match status" value="1"/>
</dbReference>
<feature type="transmembrane region" description="Helical" evidence="6">
    <location>
        <begin position="306"/>
        <end position="329"/>
    </location>
</feature>
<feature type="transmembrane region" description="Helical" evidence="6">
    <location>
        <begin position="215"/>
        <end position="238"/>
    </location>
</feature>
<evidence type="ECO:0000256" key="7">
    <source>
        <dbReference type="SAM" id="SignalP"/>
    </source>
</evidence>
<evidence type="ECO:0000256" key="5">
    <source>
        <dbReference type="SAM" id="Coils"/>
    </source>
</evidence>
<evidence type="ECO:0000259" key="8">
    <source>
        <dbReference type="PROSITE" id="PS50887"/>
    </source>
</evidence>
<dbReference type="Pfam" id="PF07695">
    <property type="entry name" value="7TMR-DISM_7TM"/>
    <property type="match status" value="1"/>
</dbReference>
<dbReference type="GO" id="GO:0052621">
    <property type="term" value="F:diguanylate cyclase activity"/>
    <property type="evidence" value="ECO:0007669"/>
    <property type="project" value="UniProtKB-EC"/>
</dbReference>
<dbReference type="InterPro" id="IPR043128">
    <property type="entry name" value="Rev_trsase/Diguanyl_cyclase"/>
</dbReference>
<dbReference type="NCBIfam" id="TIGR00254">
    <property type="entry name" value="GGDEF"/>
    <property type="match status" value="1"/>
</dbReference>
<name>A0A6I6LDB6_STUST</name>
<dbReference type="InterPro" id="IPR050469">
    <property type="entry name" value="Diguanylate_Cyclase"/>
</dbReference>
<dbReference type="EMBL" id="CP046902">
    <property type="protein sequence ID" value="QGZ28869.1"/>
    <property type="molecule type" value="Genomic_DNA"/>
</dbReference>
<dbReference type="Proteomes" id="UP000438983">
    <property type="component" value="Chromosome"/>
</dbReference>
<evidence type="ECO:0000256" key="2">
    <source>
        <dbReference type="ARBA" id="ARBA00004533"/>
    </source>
</evidence>
<proteinExistence type="predicted"/>
<organism evidence="9 10">
    <name type="scientific">Stutzerimonas stutzeri</name>
    <name type="common">Pseudomonas stutzeri</name>
    <dbReference type="NCBI Taxonomy" id="316"/>
    <lineage>
        <taxon>Bacteria</taxon>
        <taxon>Pseudomonadati</taxon>
        <taxon>Pseudomonadota</taxon>
        <taxon>Gammaproteobacteria</taxon>
        <taxon>Pseudomonadales</taxon>
        <taxon>Pseudomonadaceae</taxon>
        <taxon>Stutzerimonas</taxon>
    </lineage>
</organism>
<dbReference type="Pfam" id="PF00990">
    <property type="entry name" value="GGDEF"/>
    <property type="match status" value="1"/>
</dbReference>
<comment type="catalytic activity">
    <reaction evidence="4">
        <text>2 GTP = 3',3'-c-di-GMP + 2 diphosphate</text>
        <dbReference type="Rhea" id="RHEA:24898"/>
        <dbReference type="ChEBI" id="CHEBI:33019"/>
        <dbReference type="ChEBI" id="CHEBI:37565"/>
        <dbReference type="ChEBI" id="CHEBI:58805"/>
        <dbReference type="EC" id="2.7.7.65"/>
    </reaction>
</comment>
<gene>
    <name evidence="9" type="ORF">GQA94_01855</name>
</gene>
<feature type="transmembrane region" description="Helical" evidence="6">
    <location>
        <begin position="367"/>
        <end position="386"/>
    </location>
</feature>